<dbReference type="Proteomes" id="UP001501729">
    <property type="component" value="Unassembled WGS sequence"/>
</dbReference>
<evidence type="ECO:0000259" key="1">
    <source>
        <dbReference type="Pfam" id="PF12804"/>
    </source>
</evidence>
<accession>A0AAV3UJH3</accession>
<keyword evidence="2" id="KW-0808">Transferase</keyword>
<dbReference type="InterPro" id="IPR025877">
    <property type="entry name" value="MobA-like_NTP_Trfase"/>
</dbReference>
<dbReference type="PANTHER" id="PTHR43777:SF1">
    <property type="entry name" value="MOLYBDENUM COFACTOR CYTIDYLYLTRANSFERASE"/>
    <property type="match status" value="1"/>
</dbReference>
<dbReference type="Pfam" id="PF12804">
    <property type="entry name" value="NTP_transf_3"/>
    <property type="match status" value="1"/>
</dbReference>
<dbReference type="EMBL" id="BAABKX010000013">
    <property type="protein sequence ID" value="GAA5053649.1"/>
    <property type="molecule type" value="Genomic_DNA"/>
</dbReference>
<dbReference type="SUPFAM" id="SSF53448">
    <property type="entry name" value="Nucleotide-diphospho-sugar transferases"/>
    <property type="match status" value="1"/>
</dbReference>
<protein>
    <submittedName>
        <fullName evidence="2">NTP transferase domain-containing protein</fullName>
    </submittedName>
</protein>
<proteinExistence type="predicted"/>
<comment type="caution">
    <text evidence="2">The sequence shown here is derived from an EMBL/GenBank/DDBJ whole genome shotgun (WGS) entry which is preliminary data.</text>
</comment>
<dbReference type="GeneID" id="68616829"/>
<feature type="domain" description="MobA-like NTP transferase" evidence="1">
    <location>
        <begin position="2"/>
        <end position="122"/>
    </location>
</feature>
<dbReference type="AlphaFoldDB" id="A0AAV3UJH3"/>
<dbReference type="Gene3D" id="3.90.550.10">
    <property type="entry name" value="Spore Coat Polysaccharide Biosynthesis Protein SpsA, Chain A"/>
    <property type="match status" value="1"/>
</dbReference>
<sequence length="181" mass="19152">MCGGKGTRLDAPVEKPLFEIGGVPMVDRVVTAVAESRIEAVHAVVSPHTPKTRCHLDSCSIPVIDAPGDGYVEDLSYALKRVKPPILTVVSDLPLLDGECLDRLLFAHDRGSLTVCVPAALKRQLGVGADITFEHGGQELAPTGLNIVGKGDAETTHVTYDARLAVNVNRQTDAPVAEAIL</sequence>
<dbReference type="PANTHER" id="PTHR43777">
    <property type="entry name" value="MOLYBDENUM COFACTOR CYTIDYLYLTRANSFERASE"/>
    <property type="match status" value="1"/>
</dbReference>
<name>A0AAV3UJH3_9EURY</name>
<dbReference type="GO" id="GO:0016779">
    <property type="term" value="F:nucleotidyltransferase activity"/>
    <property type="evidence" value="ECO:0007669"/>
    <property type="project" value="UniProtKB-ARBA"/>
</dbReference>
<organism evidence="2 3">
    <name type="scientific">Haladaptatus pallidirubidus</name>
    <dbReference type="NCBI Taxonomy" id="1008152"/>
    <lineage>
        <taxon>Archaea</taxon>
        <taxon>Methanobacteriati</taxon>
        <taxon>Methanobacteriota</taxon>
        <taxon>Stenosarchaea group</taxon>
        <taxon>Halobacteria</taxon>
        <taxon>Halobacteriales</taxon>
        <taxon>Haladaptataceae</taxon>
        <taxon>Haladaptatus</taxon>
    </lineage>
</organism>
<evidence type="ECO:0000313" key="3">
    <source>
        <dbReference type="Proteomes" id="UP001501729"/>
    </source>
</evidence>
<evidence type="ECO:0000313" key="2">
    <source>
        <dbReference type="EMBL" id="GAA5053649.1"/>
    </source>
</evidence>
<reference evidence="2 3" key="1">
    <citation type="journal article" date="2019" name="Int. J. Syst. Evol. Microbiol.">
        <title>The Global Catalogue of Microorganisms (GCM) 10K type strain sequencing project: providing services to taxonomists for standard genome sequencing and annotation.</title>
        <authorList>
            <consortium name="The Broad Institute Genomics Platform"/>
            <consortium name="The Broad Institute Genome Sequencing Center for Infectious Disease"/>
            <person name="Wu L."/>
            <person name="Ma J."/>
        </authorList>
    </citation>
    <scope>NUCLEOTIDE SEQUENCE [LARGE SCALE GENOMIC DNA]</scope>
    <source>
        <strain evidence="2 3">JCM 17504</strain>
    </source>
</reference>
<dbReference type="RefSeq" id="WP_227778530.1">
    <property type="nucleotide sequence ID" value="NZ_BAABKX010000013.1"/>
</dbReference>
<keyword evidence="3" id="KW-1185">Reference proteome</keyword>
<dbReference type="InterPro" id="IPR029044">
    <property type="entry name" value="Nucleotide-diphossugar_trans"/>
</dbReference>
<gene>
    <name evidence="2" type="ORF">GCM10025751_31180</name>
</gene>